<comment type="caution">
    <text evidence="3">The sequence shown here is derived from an EMBL/GenBank/DDBJ whole genome shotgun (WGS) entry which is preliminary data.</text>
</comment>
<evidence type="ECO:0000259" key="2">
    <source>
        <dbReference type="Pfam" id="PF24808"/>
    </source>
</evidence>
<evidence type="ECO:0000313" key="4">
    <source>
        <dbReference type="Proteomes" id="UP000070133"/>
    </source>
</evidence>
<dbReference type="AlphaFoldDB" id="A0A139H334"/>
<name>A0A139H334_9PEZI</name>
<reference evidence="3 4" key="1">
    <citation type="submission" date="2015-07" db="EMBL/GenBank/DDBJ databases">
        <title>Comparative genomics of the Sigatoka disease complex on banana suggests a link between parallel evolutionary changes in Pseudocercospora fijiensis and Pseudocercospora eumusae and increased virulence on the banana host.</title>
        <authorList>
            <person name="Chang T.-C."/>
            <person name="Salvucci A."/>
            <person name="Crous P.W."/>
            <person name="Stergiopoulos I."/>
        </authorList>
    </citation>
    <scope>NUCLEOTIDE SEQUENCE [LARGE SCALE GENOMIC DNA]</scope>
    <source>
        <strain evidence="3 4">CBS 114824</strain>
    </source>
</reference>
<sequence length="210" mass="21504">MKSFLAPSILAFTALAQAQYAIDPNTVANATRQQWCLDQSTQCPLICLDQGAASGSTESNTCDSTTLTYSCVCDNGLSPNISEYSQTIPYYICTEWGTQCVSNCGTDNTCASACREDHPCGALNPKRQNTSTLTSTRTTSATGAGVLTTTGSDGQVATVYTGFGGQATSTGGSHGGSESSGVRVWALSAGQTFGSVALVGAATLGFAVLL</sequence>
<feature type="chain" id="PRO_5007806367" description="DUF7707 domain-containing protein" evidence="1">
    <location>
        <begin position="19"/>
        <end position="210"/>
    </location>
</feature>
<keyword evidence="4" id="KW-1185">Reference proteome</keyword>
<proteinExistence type="predicted"/>
<keyword evidence="1" id="KW-0732">Signal</keyword>
<organism evidence="3 4">
    <name type="scientific">Pseudocercospora eumusae</name>
    <dbReference type="NCBI Taxonomy" id="321146"/>
    <lineage>
        <taxon>Eukaryota</taxon>
        <taxon>Fungi</taxon>
        <taxon>Dikarya</taxon>
        <taxon>Ascomycota</taxon>
        <taxon>Pezizomycotina</taxon>
        <taxon>Dothideomycetes</taxon>
        <taxon>Dothideomycetidae</taxon>
        <taxon>Mycosphaerellales</taxon>
        <taxon>Mycosphaerellaceae</taxon>
        <taxon>Pseudocercospora</taxon>
    </lineage>
</organism>
<dbReference type="Proteomes" id="UP000070133">
    <property type="component" value="Unassembled WGS sequence"/>
</dbReference>
<gene>
    <name evidence="3" type="ORF">AC578_6238</name>
</gene>
<dbReference type="Pfam" id="PF24808">
    <property type="entry name" value="DUF7707"/>
    <property type="match status" value="1"/>
</dbReference>
<accession>A0A139H334</accession>
<dbReference type="PANTHER" id="PTHR38118:SF2">
    <property type="entry name" value="CDP-ALCOHOL PHOSPHATIDYLTRANSFERASE PROTEIN"/>
    <property type="match status" value="1"/>
</dbReference>
<feature type="domain" description="DUF7707" evidence="2">
    <location>
        <begin position="21"/>
        <end position="125"/>
    </location>
</feature>
<dbReference type="InterPro" id="IPR056124">
    <property type="entry name" value="DUF7707"/>
</dbReference>
<dbReference type="PANTHER" id="PTHR38118">
    <property type="entry name" value="ANCHORED CELL WALL PROTEIN 11-RELATED"/>
    <property type="match status" value="1"/>
</dbReference>
<protein>
    <recommendedName>
        <fullName evidence="2">DUF7707 domain-containing protein</fullName>
    </recommendedName>
</protein>
<dbReference type="EMBL" id="LFZN01000160">
    <property type="protein sequence ID" value="KXS96890.1"/>
    <property type="molecule type" value="Genomic_DNA"/>
</dbReference>
<feature type="signal peptide" evidence="1">
    <location>
        <begin position="1"/>
        <end position="18"/>
    </location>
</feature>
<evidence type="ECO:0000256" key="1">
    <source>
        <dbReference type="SAM" id="SignalP"/>
    </source>
</evidence>
<dbReference type="OrthoDB" id="2439692at2759"/>
<evidence type="ECO:0000313" key="3">
    <source>
        <dbReference type="EMBL" id="KXS96890.1"/>
    </source>
</evidence>